<evidence type="ECO:0000313" key="2">
    <source>
        <dbReference type="EMBL" id="SDG91132.1"/>
    </source>
</evidence>
<sequence length="70" mass="7587">MATNAELAAKLLRSAATFFRSIGQANNSLSDQMTNNAETFDRVAEMVENDPLGENPVVLEGDDQADNENN</sequence>
<name>A0A1G7Y3R7_9PROT</name>
<dbReference type="EMBL" id="FNCV01000003">
    <property type="protein sequence ID" value="SDG91132.1"/>
    <property type="molecule type" value="Genomic_DNA"/>
</dbReference>
<gene>
    <name evidence="2" type="ORF">SAMN05421742_103180</name>
</gene>
<keyword evidence="3" id="KW-1185">Reference proteome</keyword>
<dbReference type="STRING" id="83401.SAMN05421742_103180"/>
<accession>A0A1G7Y3R7</accession>
<protein>
    <submittedName>
        <fullName evidence="2">Uncharacterized protein</fullName>
    </submittedName>
</protein>
<evidence type="ECO:0000256" key="1">
    <source>
        <dbReference type="SAM" id="MobiDB-lite"/>
    </source>
</evidence>
<evidence type="ECO:0000313" key="3">
    <source>
        <dbReference type="Proteomes" id="UP000217076"/>
    </source>
</evidence>
<dbReference type="RefSeq" id="WP_092616965.1">
    <property type="nucleotide sequence ID" value="NZ_FNCV01000003.1"/>
</dbReference>
<feature type="compositionally biased region" description="Acidic residues" evidence="1">
    <location>
        <begin position="60"/>
        <end position="70"/>
    </location>
</feature>
<dbReference type="OrthoDB" id="8451542at2"/>
<proteinExistence type="predicted"/>
<dbReference type="AlphaFoldDB" id="A0A1G7Y3R7"/>
<feature type="region of interest" description="Disordered" evidence="1">
    <location>
        <begin position="51"/>
        <end position="70"/>
    </location>
</feature>
<organism evidence="2 3">
    <name type="scientific">Roseospirillum parvum</name>
    <dbReference type="NCBI Taxonomy" id="83401"/>
    <lineage>
        <taxon>Bacteria</taxon>
        <taxon>Pseudomonadati</taxon>
        <taxon>Pseudomonadota</taxon>
        <taxon>Alphaproteobacteria</taxon>
        <taxon>Rhodospirillales</taxon>
        <taxon>Rhodospirillaceae</taxon>
        <taxon>Roseospirillum</taxon>
    </lineage>
</organism>
<reference evidence="3" key="1">
    <citation type="submission" date="2016-10" db="EMBL/GenBank/DDBJ databases">
        <authorList>
            <person name="Varghese N."/>
            <person name="Submissions S."/>
        </authorList>
    </citation>
    <scope>NUCLEOTIDE SEQUENCE [LARGE SCALE GENOMIC DNA]</scope>
    <source>
        <strain evidence="3">930I</strain>
    </source>
</reference>
<dbReference type="Proteomes" id="UP000217076">
    <property type="component" value="Unassembled WGS sequence"/>
</dbReference>